<feature type="transmembrane region" description="Helical" evidence="2">
    <location>
        <begin position="96"/>
        <end position="115"/>
    </location>
</feature>
<reference evidence="3 4" key="1">
    <citation type="submission" date="2016-10" db="EMBL/GenBank/DDBJ databases">
        <authorList>
            <person name="de Groot N.N."/>
        </authorList>
    </citation>
    <scope>NUCLEOTIDE SEQUENCE [LARGE SCALE GENOMIC DNA]</scope>
    <source>
        <strain evidence="3 4">DSM 22187</strain>
    </source>
</reference>
<sequence>MKRDFSDRFESVSTGSHLAKRIALLTAICGLVYIARPLVHGVVYPLIYEPTWLLVGGSTLIAAVGLWLAPPLTTEGRQVDGGSLSLFLSDSAVTKLGLLGTLFAVLFVVGMLYSVPAGMVTERTLADRTMAESQQIDELPSINPDNPRIVPRAVADIQTRGSTSYRTQRLGPSDIARAEDGTLAWSYAIEPDGFRNKLLSNQRGVLLSDMTRMENRQITAYDDQQFAIGEGMYLHRSADWNLKRTDYLTQYRDDAVEFTHDGTAYMYYPKTGHEWQLTPLPHTVPVWDGGALIAPDGTITHLSPEEAQASEILDGQRLYPLYNTEREMASLGFRNGIINQLPVVGEHAEQVEVAEMPSGAGNSQPFVIDLAGEQMSYVTAMEPYGEDSRGLDEIFFVDASTGEIRYFGAEDQTLTGPERAMGIVRSADSQTGWGDNFQVVEPVPVFINDELWWHSKVVPTDNTDVSRNVFVSAESGDAVELRDTAAVREFLVGEDIENIDDVDTEPAPNTEGVDYYIVIRGSDGEELERIPVEPGQNPTIEYVPAGEGNSEPDQNNSTS</sequence>
<dbReference type="AlphaFoldDB" id="A0A1H6WZZ6"/>
<dbReference type="RefSeq" id="WP_177171950.1">
    <property type="nucleotide sequence ID" value="NZ_CP024845.1"/>
</dbReference>
<accession>A0A1H6WZZ6</accession>
<dbReference type="GeneID" id="35004128"/>
<keyword evidence="2" id="KW-1133">Transmembrane helix</keyword>
<feature type="transmembrane region" description="Helical" evidence="2">
    <location>
        <begin position="21"/>
        <end position="39"/>
    </location>
</feature>
<accession>A0A2H4Q6R9</accession>
<protein>
    <submittedName>
        <fullName evidence="3">Uncharacterized protein</fullName>
    </submittedName>
</protein>
<organism evidence="3 4">
    <name type="scientific">Halohasta litchfieldiae</name>
    <dbReference type="NCBI Taxonomy" id="1073996"/>
    <lineage>
        <taxon>Archaea</taxon>
        <taxon>Methanobacteriati</taxon>
        <taxon>Methanobacteriota</taxon>
        <taxon>Stenosarchaea group</taxon>
        <taxon>Halobacteria</taxon>
        <taxon>Halobacteriales</taxon>
        <taxon>Haloferacaceae</taxon>
        <taxon>Halohasta</taxon>
    </lineage>
</organism>
<name>A0A1H6WZZ6_9EURY</name>
<evidence type="ECO:0000313" key="3">
    <source>
        <dbReference type="EMBL" id="SEJ21456.1"/>
    </source>
</evidence>
<dbReference type="Proteomes" id="UP000198888">
    <property type="component" value="Unassembled WGS sequence"/>
</dbReference>
<evidence type="ECO:0000256" key="1">
    <source>
        <dbReference type="SAM" id="MobiDB-lite"/>
    </source>
</evidence>
<proteinExistence type="predicted"/>
<keyword evidence="4" id="KW-1185">Reference proteome</keyword>
<feature type="transmembrane region" description="Helical" evidence="2">
    <location>
        <begin position="51"/>
        <end position="69"/>
    </location>
</feature>
<feature type="region of interest" description="Disordered" evidence="1">
    <location>
        <begin position="529"/>
        <end position="559"/>
    </location>
</feature>
<keyword evidence="2" id="KW-0812">Transmembrane</keyword>
<evidence type="ECO:0000256" key="2">
    <source>
        <dbReference type="SAM" id="Phobius"/>
    </source>
</evidence>
<dbReference type="OrthoDB" id="203750at2157"/>
<keyword evidence="2" id="KW-0472">Membrane</keyword>
<gene>
    <name evidence="3" type="ORF">SAMN05444271_13139</name>
</gene>
<evidence type="ECO:0000313" key="4">
    <source>
        <dbReference type="Proteomes" id="UP000198888"/>
    </source>
</evidence>
<dbReference type="EMBL" id="FNYR01000031">
    <property type="protein sequence ID" value="SEJ21456.1"/>
    <property type="molecule type" value="Genomic_DNA"/>
</dbReference>
<dbReference type="KEGG" id="hae:halTADL_3361"/>
<dbReference type="STRING" id="1073996.SAMN05444271_13139"/>